<dbReference type="CDD" id="cd01163">
    <property type="entry name" value="DszC"/>
    <property type="match status" value="1"/>
</dbReference>
<evidence type="ECO:0000313" key="17">
    <source>
        <dbReference type="EMBL" id="PSH65217.1"/>
    </source>
</evidence>
<dbReference type="NCBIfam" id="TIGR04022">
    <property type="entry name" value="sulfur_SfnB"/>
    <property type="match status" value="1"/>
</dbReference>
<dbReference type="Pfam" id="PF08028">
    <property type="entry name" value="Acyl-CoA_dh_2"/>
    <property type="match status" value="1"/>
</dbReference>
<keyword evidence="18" id="KW-1185">Reference proteome</keyword>
<comment type="catalytic activity">
    <reaction evidence="13">
        <text>dibenzothiophene + 2 FMNH2 + 2 O2 = dibenzothiophene 5,5-dioxide + 2 FMN + 2 H2O + 2 H(+)</text>
        <dbReference type="Rhea" id="RHEA:49072"/>
        <dbReference type="ChEBI" id="CHEBI:15377"/>
        <dbReference type="ChEBI" id="CHEBI:15378"/>
        <dbReference type="ChEBI" id="CHEBI:15379"/>
        <dbReference type="ChEBI" id="CHEBI:23681"/>
        <dbReference type="ChEBI" id="CHEBI:57618"/>
        <dbReference type="ChEBI" id="CHEBI:58210"/>
        <dbReference type="ChEBI" id="CHEBI:90356"/>
        <dbReference type="EC" id="1.14.14.21"/>
    </reaction>
</comment>
<evidence type="ECO:0000256" key="5">
    <source>
        <dbReference type="ARBA" id="ARBA00023002"/>
    </source>
</evidence>
<keyword evidence="2" id="KW-0285">Flavoprotein</keyword>
<name>A0A2P7BFG6_9HYPH</name>
<keyword evidence="4" id="KW-0547">Nucleotide-binding</keyword>
<dbReference type="GO" id="GO:0050660">
    <property type="term" value="F:flavin adenine dinucleotide binding"/>
    <property type="evidence" value="ECO:0007669"/>
    <property type="project" value="InterPro"/>
</dbReference>
<dbReference type="EC" id="1.14.14.21" evidence="9"/>
<evidence type="ECO:0000256" key="11">
    <source>
        <dbReference type="ARBA" id="ARBA00047859"/>
    </source>
</evidence>
<evidence type="ECO:0000256" key="1">
    <source>
        <dbReference type="ARBA" id="ARBA00004496"/>
    </source>
</evidence>
<comment type="subcellular location">
    <subcellularLocation>
        <location evidence="1">Cytoplasm</location>
    </subcellularLocation>
</comment>
<dbReference type="InterPro" id="IPR023922">
    <property type="entry name" value="S04_starv_induced_SfnB"/>
</dbReference>
<protein>
    <recommendedName>
        <fullName evidence="10">Dibenzothiophene monooxygenase</fullName>
        <ecNumber evidence="9">1.14.14.21</ecNumber>
    </recommendedName>
</protein>
<dbReference type="Gene3D" id="2.40.110.10">
    <property type="entry name" value="Butyryl-CoA Dehydrogenase, subunit A, domain 2"/>
    <property type="match status" value="1"/>
</dbReference>
<evidence type="ECO:0000256" key="12">
    <source>
        <dbReference type="ARBA" id="ARBA00048445"/>
    </source>
</evidence>
<dbReference type="InterPro" id="IPR037069">
    <property type="entry name" value="AcylCoA_DH/ox_N_sf"/>
</dbReference>
<dbReference type="PIRSF" id="PIRSF016578">
    <property type="entry name" value="HsaA"/>
    <property type="match status" value="1"/>
</dbReference>
<evidence type="ECO:0000256" key="8">
    <source>
        <dbReference type="ARBA" id="ARBA00034317"/>
    </source>
</evidence>
<dbReference type="Proteomes" id="UP000241764">
    <property type="component" value="Unassembled WGS sequence"/>
</dbReference>
<dbReference type="GO" id="GO:0004497">
    <property type="term" value="F:monooxygenase activity"/>
    <property type="evidence" value="ECO:0007669"/>
    <property type="project" value="UniProtKB-KW"/>
</dbReference>
<feature type="domain" description="Acyl-CoA oxidase/dehydrogenase middle" evidence="14">
    <location>
        <begin position="144"/>
        <end position="228"/>
    </location>
</feature>
<dbReference type="EMBL" id="PGGM01000003">
    <property type="protein sequence ID" value="PSH65217.1"/>
    <property type="molecule type" value="Genomic_DNA"/>
</dbReference>
<evidence type="ECO:0000256" key="13">
    <source>
        <dbReference type="ARBA" id="ARBA00049456"/>
    </source>
</evidence>
<comment type="catalytic activity">
    <reaction evidence="11">
        <text>dibenzothiophene + FMNH2 + O2 = dibenzothiophene 5-oxide + FMN + H2O + H(+)</text>
        <dbReference type="Rhea" id="RHEA:49076"/>
        <dbReference type="ChEBI" id="CHEBI:15377"/>
        <dbReference type="ChEBI" id="CHEBI:15378"/>
        <dbReference type="ChEBI" id="CHEBI:15379"/>
        <dbReference type="ChEBI" id="CHEBI:23681"/>
        <dbReference type="ChEBI" id="CHEBI:23683"/>
        <dbReference type="ChEBI" id="CHEBI:57618"/>
        <dbReference type="ChEBI" id="CHEBI:58210"/>
    </reaction>
</comment>
<organism evidence="17 18">
    <name type="scientific">Phyllobacterium sophorae</name>
    <dbReference type="NCBI Taxonomy" id="1520277"/>
    <lineage>
        <taxon>Bacteria</taxon>
        <taxon>Pseudomonadati</taxon>
        <taxon>Pseudomonadota</taxon>
        <taxon>Alphaproteobacteria</taxon>
        <taxon>Hyphomicrobiales</taxon>
        <taxon>Phyllobacteriaceae</taxon>
        <taxon>Phyllobacterium</taxon>
    </lineage>
</organism>
<evidence type="ECO:0000256" key="7">
    <source>
        <dbReference type="ARBA" id="ARBA00034307"/>
    </source>
</evidence>
<dbReference type="GO" id="GO:0006552">
    <property type="term" value="P:L-leucine catabolic process"/>
    <property type="evidence" value="ECO:0007669"/>
    <property type="project" value="TreeGrafter"/>
</dbReference>
<dbReference type="OrthoDB" id="6184213at2"/>
<comment type="catalytic activity">
    <reaction evidence="12">
        <text>dibenzothiophene 5-oxide + FMNH2 + O2 = dibenzothiophene 5,5-dioxide + FMN + H2O + H(+)</text>
        <dbReference type="Rhea" id="RHEA:49080"/>
        <dbReference type="ChEBI" id="CHEBI:15377"/>
        <dbReference type="ChEBI" id="CHEBI:15378"/>
        <dbReference type="ChEBI" id="CHEBI:15379"/>
        <dbReference type="ChEBI" id="CHEBI:23683"/>
        <dbReference type="ChEBI" id="CHEBI:57618"/>
        <dbReference type="ChEBI" id="CHEBI:58210"/>
        <dbReference type="ChEBI" id="CHEBI:90356"/>
    </reaction>
</comment>
<dbReference type="Pfam" id="PF02771">
    <property type="entry name" value="Acyl-CoA_dh_N"/>
    <property type="match status" value="1"/>
</dbReference>
<dbReference type="GO" id="GO:0005737">
    <property type="term" value="C:cytoplasm"/>
    <property type="evidence" value="ECO:0007669"/>
    <property type="project" value="UniProtKB-SubCell"/>
</dbReference>
<dbReference type="InterPro" id="IPR036250">
    <property type="entry name" value="AcylCo_DH-like_C"/>
</dbReference>
<evidence type="ECO:0000256" key="3">
    <source>
        <dbReference type="ARBA" id="ARBA00022643"/>
    </source>
</evidence>
<dbReference type="AlphaFoldDB" id="A0A2P7BFG6"/>
<dbReference type="Gene3D" id="1.10.540.10">
    <property type="entry name" value="Acyl-CoA dehydrogenase/oxidase, N-terminal domain"/>
    <property type="match status" value="1"/>
</dbReference>
<evidence type="ECO:0000256" key="9">
    <source>
        <dbReference type="ARBA" id="ARBA00034328"/>
    </source>
</evidence>
<dbReference type="InterPro" id="IPR009100">
    <property type="entry name" value="AcylCoA_DH/oxidase_NM_dom_sf"/>
</dbReference>
<gene>
    <name evidence="17" type="ORF">CU103_09365</name>
</gene>
<evidence type="ECO:0000256" key="4">
    <source>
        <dbReference type="ARBA" id="ARBA00022741"/>
    </source>
</evidence>
<evidence type="ECO:0000259" key="15">
    <source>
        <dbReference type="Pfam" id="PF02771"/>
    </source>
</evidence>
<comment type="pathway">
    <text evidence="7">Sulfur metabolism; dibenzothiophene degradation.</text>
</comment>
<keyword evidence="6" id="KW-0503">Monooxygenase</keyword>
<comment type="caution">
    <text evidence="17">The sequence shown here is derived from an EMBL/GenBank/DDBJ whole genome shotgun (WGS) entry which is preliminary data.</text>
</comment>
<keyword evidence="5" id="KW-0560">Oxidoreductase</keyword>
<evidence type="ECO:0000256" key="10">
    <source>
        <dbReference type="ARBA" id="ARBA00034345"/>
    </source>
</evidence>
<proteinExistence type="inferred from homology"/>
<feature type="domain" description="Acyl-CoA dehydrogenase/oxidase N-terminal" evidence="15">
    <location>
        <begin position="33"/>
        <end position="134"/>
    </location>
</feature>
<dbReference type="SUPFAM" id="SSF47203">
    <property type="entry name" value="Acyl-CoA dehydrogenase C-terminal domain-like"/>
    <property type="match status" value="1"/>
</dbReference>
<feature type="domain" description="Acyl-CoA dehydrogenase C-terminal" evidence="16">
    <location>
        <begin position="254"/>
        <end position="387"/>
    </location>
</feature>
<dbReference type="Gene3D" id="1.20.140.10">
    <property type="entry name" value="Butyryl-CoA Dehydrogenase, subunit A, domain 3"/>
    <property type="match status" value="1"/>
</dbReference>
<dbReference type="PANTHER" id="PTHR43884">
    <property type="entry name" value="ACYL-COA DEHYDROGENASE"/>
    <property type="match status" value="1"/>
</dbReference>
<dbReference type="PANTHER" id="PTHR43884:SF12">
    <property type="entry name" value="ISOVALERYL-COA DEHYDROGENASE, MITOCHONDRIAL-RELATED"/>
    <property type="match status" value="1"/>
</dbReference>
<evidence type="ECO:0000259" key="14">
    <source>
        <dbReference type="Pfam" id="PF02770"/>
    </source>
</evidence>
<reference evidence="18" key="1">
    <citation type="submission" date="2017-11" db="EMBL/GenBank/DDBJ databases">
        <authorList>
            <person name="Kuznetsova I."/>
            <person name="Sazanova A."/>
            <person name="Chirak E."/>
            <person name="Safronova V."/>
            <person name="Willems A."/>
        </authorList>
    </citation>
    <scope>NUCLEOTIDE SEQUENCE [LARGE SCALE GENOMIC DNA]</scope>
    <source>
        <strain evidence="18">CCBAU 03422</strain>
    </source>
</reference>
<evidence type="ECO:0000256" key="2">
    <source>
        <dbReference type="ARBA" id="ARBA00022630"/>
    </source>
</evidence>
<evidence type="ECO:0000313" key="18">
    <source>
        <dbReference type="Proteomes" id="UP000241764"/>
    </source>
</evidence>
<sequence>MTSASIQPVEPGNEPPVTTQQAHRIANDRGAIETAKRLAEEFVKGASARDRERQLPHAELEALSQSGLLAITVPREFGGIDVKAATLAEVTAILSEADASIGQIPQNHFYILEALRIDGTRDQQAFFFDRALQGDRFGNALSEKGTKTVAHYNTRIVPDGSRYRINGRKFYSTGVLFADWVVIFANDHEERITMSFVPRDTPGLTLVDDWSGFGQRTTGSGTTIIADVIVEAHAVVQHHKGFDRPSTIGSVGQIIHAGVDLGIARAALKETIDFVRTKSRPWMDSGVERASEDPHTIGRIGDLAIRIDAATALLARSGDLVDTAKADPSEENVIAASLSVAGAKVLTTEAALQATNVLFELAGTSSTHTNLNLDRHWRNARTHTLHDPVRWKYHVVGNYLLNDVAPPRHGAL</sequence>
<dbReference type="Pfam" id="PF02770">
    <property type="entry name" value="Acyl-CoA_dh_M"/>
    <property type="match status" value="1"/>
</dbReference>
<dbReference type="GO" id="GO:0008470">
    <property type="term" value="F:3-methylbutanoyl-CoA dehydrogenase activity"/>
    <property type="evidence" value="ECO:0007669"/>
    <property type="project" value="TreeGrafter"/>
</dbReference>
<keyword evidence="3" id="KW-0288">FMN</keyword>
<dbReference type="InterPro" id="IPR013107">
    <property type="entry name" value="Acyl-CoA_DH_C"/>
</dbReference>
<dbReference type="InterPro" id="IPR013786">
    <property type="entry name" value="AcylCoA_DH/ox_N"/>
</dbReference>
<dbReference type="InterPro" id="IPR046373">
    <property type="entry name" value="Acyl-CoA_Oxase/DH_mid-dom_sf"/>
</dbReference>
<evidence type="ECO:0000259" key="16">
    <source>
        <dbReference type="Pfam" id="PF08028"/>
    </source>
</evidence>
<evidence type="ECO:0000256" key="6">
    <source>
        <dbReference type="ARBA" id="ARBA00023033"/>
    </source>
</evidence>
<dbReference type="RefSeq" id="WP_106663632.1">
    <property type="nucleotide sequence ID" value="NZ_PGGM01000003.1"/>
</dbReference>
<comment type="similarity">
    <text evidence="8">Belongs to the DszC flavin monooxygenase family.</text>
</comment>
<dbReference type="InterPro" id="IPR006091">
    <property type="entry name" value="Acyl-CoA_Oxase/DH_mid-dom"/>
</dbReference>
<dbReference type="SUPFAM" id="SSF56645">
    <property type="entry name" value="Acyl-CoA dehydrogenase NM domain-like"/>
    <property type="match status" value="1"/>
</dbReference>
<accession>A0A2P7BFG6</accession>